<organism evidence="2 3">
    <name type="scientific">Ogataea philodendri</name>
    <dbReference type="NCBI Taxonomy" id="1378263"/>
    <lineage>
        <taxon>Eukaryota</taxon>
        <taxon>Fungi</taxon>
        <taxon>Dikarya</taxon>
        <taxon>Ascomycota</taxon>
        <taxon>Saccharomycotina</taxon>
        <taxon>Pichiomycetes</taxon>
        <taxon>Pichiales</taxon>
        <taxon>Pichiaceae</taxon>
        <taxon>Ogataea</taxon>
    </lineage>
</organism>
<dbReference type="PANTHER" id="PTHR23105">
    <property type="entry name" value="RIBOSOMAL PROTEIN L7AE FAMILY MEMBER"/>
    <property type="match status" value="1"/>
</dbReference>
<gene>
    <name evidence="2" type="ORF">OGAPHI_003292</name>
</gene>
<protein>
    <recommendedName>
        <fullName evidence="4">Proteasome-interacting protein CIC1</fullName>
    </recommendedName>
</protein>
<dbReference type="InterPro" id="IPR016095">
    <property type="entry name" value="Ribosomal_uL1_3-a/b-sand"/>
</dbReference>
<dbReference type="CDD" id="cd00403">
    <property type="entry name" value="Ribosomal_L1"/>
    <property type="match status" value="1"/>
</dbReference>
<evidence type="ECO:0000313" key="2">
    <source>
        <dbReference type="EMBL" id="KAH3666843.1"/>
    </source>
</evidence>
<dbReference type="AlphaFoldDB" id="A0A9P8T5C2"/>
<keyword evidence="3" id="KW-1185">Reference proteome</keyword>
<reference evidence="2" key="2">
    <citation type="submission" date="2021-01" db="EMBL/GenBank/DDBJ databases">
        <authorList>
            <person name="Schikora-Tamarit M.A."/>
        </authorList>
    </citation>
    <scope>NUCLEOTIDE SEQUENCE</scope>
    <source>
        <strain evidence="2">CBS6075</strain>
    </source>
</reference>
<accession>A0A9P8T5C2</accession>
<evidence type="ECO:0000313" key="3">
    <source>
        <dbReference type="Proteomes" id="UP000769157"/>
    </source>
</evidence>
<feature type="compositionally biased region" description="Basic and acidic residues" evidence="1">
    <location>
        <begin position="328"/>
        <end position="338"/>
    </location>
</feature>
<dbReference type="GeneID" id="70235259"/>
<dbReference type="InterPro" id="IPR028364">
    <property type="entry name" value="Ribosomal_uL1/biogenesis"/>
</dbReference>
<comment type="caution">
    <text evidence="2">The sequence shown here is derived from an EMBL/GenBank/DDBJ whole genome shotgun (WGS) entry which is preliminary data.</text>
</comment>
<sequence length="351" mass="39454">MPPKRTKKAASAIKKGKKVVGEVVTPKVADEGFSLNEKAVKKAVSELIKWKESSKSDKPQLFDDDDDTSLYLQLTSVKFFNKKQGFKPSVVAVPHPVYDLENDFKVCLIVKDGQISAETLAKIEAENIPHLSKIIAAQELKGEYKSYEARRKLHKEYDLFLSDESLITALPKLLGKIFYSTPKLPLPIRLTTKDNVFSVTTLSNQISKMVNSIHYVAPMGVNLTLNLGSLHQPLDHICANIQVLAQHFKNQPLKTVQLKLLESPGLPIYVADQIFSEKDVAENETDEPKSKDLEVRLSKFEKGLVELALDEEQVDKIVGRKQKKVDKLKKQESKRGKENQPGSAAKRRRRA</sequence>
<dbReference type="EMBL" id="JAEUBE010000199">
    <property type="protein sequence ID" value="KAH3666843.1"/>
    <property type="molecule type" value="Genomic_DNA"/>
</dbReference>
<dbReference type="Proteomes" id="UP000769157">
    <property type="component" value="Unassembled WGS sequence"/>
</dbReference>
<reference evidence="2" key="1">
    <citation type="journal article" date="2021" name="Open Biol.">
        <title>Shared evolutionary footprints suggest mitochondrial oxidative damage underlies multiple complex I losses in fungi.</title>
        <authorList>
            <person name="Schikora-Tamarit M.A."/>
            <person name="Marcet-Houben M."/>
            <person name="Nosek J."/>
            <person name="Gabaldon T."/>
        </authorList>
    </citation>
    <scope>NUCLEOTIDE SEQUENCE</scope>
    <source>
        <strain evidence="2">CBS6075</strain>
    </source>
</reference>
<dbReference type="GO" id="GO:0003723">
    <property type="term" value="F:RNA binding"/>
    <property type="evidence" value="ECO:0007669"/>
    <property type="project" value="InterPro"/>
</dbReference>
<proteinExistence type="predicted"/>
<dbReference type="RefSeq" id="XP_046061799.1">
    <property type="nucleotide sequence ID" value="XM_046204255.1"/>
</dbReference>
<name>A0A9P8T5C2_9ASCO</name>
<dbReference type="InterPro" id="IPR050257">
    <property type="entry name" value="eL8/uL1-like"/>
</dbReference>
<dbReference type="Gene3D" id="3.40.50.790">
    <property type="match status" value="1"/>
</dbReference>
<evidence type="ECO:0008006" key="4">
    <source>
        <dbReference type="Google" id="ProtNLM"/>
    </source>
</evidence>
<feature type="region of interest" description="Disordered" evidence="1">
    <location>
        <begin position="320"/>
        <end position="351"/>
    </location>
</feature>
<dbReference type="OrthoDB" id="10251727at2759"/>
<dbReference type="InterPro" id="IPR023674">
    <property type="entry name" value="Ribosomal_uL1-like"/>
</dbReference>
<evidence type="ECO:0000256" key="1">
    <source>
        <dbReference type="SAM" id="MobiDB-lite"/>
    </source>
</evidence>
<dbReference type="SUPFAM" id="SSF56808">
    <property type="entry name" value="Ribosomal protein L1"/>
    <property type="match status" value="1"/>
</dbReference>
<dbReference type="Pfam" id="PF00687">
    <property type="entry name" value="Ribosomal_L1"/>
    <property type="match status" value="1"/>
</dbReference>